<feature type="region of interest" description="Disordered" evidence="1">
    <location>
        <begin position="1"/>
        <end position="283"/>
    </location>
</feature>
<evidence type="ECO:0000256" key="1">
    <source>
        <dbReference type="SAM" id="MobiDB-lite"/>
    </source>
</evidence>
<feature type="compositionally biased region" description="Low complexity" evidence="1">
    <location>
        <begin position="96"/>
        <end position="106"/>
    </location>
</feature>
<reference evidence="2" key="1">
    <citation type="submission" date="2020-02" db="EMBL/GenBank/DDBJ databases">
        <authorList>
            <person name="Meier V. D."/>
        </authorList>
    </citation>
    <scope>NUCLEOTIDE SEQUENCE</scope>
    <source>
        <strain evidence="2">AVDCRST_MAG57</strain>
    </source>
</reference>
<feature type="compositionally biased region" description="Basic residues" evidence="1">
    <location>
        <begin position="216"/>
        <end position="240"/>
    </location>
</feature>
<dbReference type="AlphaFoldDB" id="A0A6J4H6B2"/>
<accession>A0A6J4H6B2</accession>
<sequence>ERPALRPRSRRRRDHRHRLGGRAPGRAGRGGRRPDRRGPRRGYVSGLGRGRSAGLRSRAGGHVRPAAGAGDGREGRPDDPRHARAVRLGPPAQPWPGRRVPAAGRHAGPGRGEGRPHAVRAGAPRRDRWAAGQHRMAGTEAGGHRLRRGDRRVPDLRPRRRCAVDPGGRGQLRRAGGLPAGHHRRTPLRGRRLALGRQRRSRPGLRPAGRPGAHPAGHRPHRERRRTGHRHGVAGRRRVAGRGQPEGDRPQRARPRGPGAVGTGRPRPGGGRRRAHHRGLERL</sequence>
<proteinExistence type="predicted"/>
<evidence type="ECO:0000313" key="2">
    <source>
        <dbReference type="EMBL" id="CAA9216178.1"/>
    </source>
</evidence>
<gene>
    <name evidence="2" type="ORF">AVDCRST_MAG57-334</name>
</gene>
<name>A0A6J4H6B2_9ACTN</name>
<protein>
    <submittedName>
        <fullName evidence="2">Patatin</fullName>
    </submittedName>
</protein>
<feature type="compositionally biased region" description="Basic residues" evidence="1">
    <location>
        <begin position="1"/>
        <end position="20"/>
    </location>
</feature>
<feature type="compositionally biased region" description="Basic and acidic residues" evidence="1">
    <location>
        <begin position="71"/>
        <end position="82"/>
    </location>
</feature>
<feature type="non-terminal residue" evidence="2">
    <location>
        <position position="283"/>
    </location>
</feature>
<organism evidence="2">
    <name type="scientific">uncultured Blastococcus sp</name>
    <dbReference type="NCBI Taxonomy" id="217144"/>
    <lineage>
        <taxon>Bacteria</taxon>
        <taxon>Bacillati</taxon>
        <taxon>Actinomycetota</taxon>
        <taxon>Actinomycetes</taxon>
        <taxon>Geodermatophilales</taxon>
        <taxon>Geodermatophilaceae</taxon>
        <taxon>Blastococcus</taxon>
        <taxon>environmental samples</taxon>
    </lineage>
</organism>
<feature type="non-terminal residue" evidence="2">
    <location>
        <position position="1"/>
    </location>
</feature>
<feature type="compositionally biased region" description="Basic residues" evidence="1">
    <location>
        <begin position="181"/>
        <end position="203"/>
    </location>
</feature>
<dbReference type="EMBL" id="CADCTI010000032">
    <property type="protein sequence ID" value="CAA9216178.1"/>
    <property type="molecule type" value="Genomic_DNA"/>
</dbReference>